<feature type="chain" id="PRO_5009292323" evidence="3">
    <location>
        <begin position="29"/>
        <end position="501"/>
    </location>
</feature>
<keyword evidence="5" id="KW-1185">Reference proteome</keyword>
<comment type="similarity">
    <text evidence="1">Belongs to the peptidase S13 family.</text>
</comment>
<gene>
    <name evidence="4" type="ORF">SAMN04488045_2873</name>
</gene>
<dbReference type="EMBL" id="FNUZ01000004">
    <property type="protein sequence ID" value="SEG44191.1"/>
    <property type="molecule type" value="Genomic_DNA"/>
</dbReference>
<proteinExistence type="inferred from homology"/>
<evidence type="ECO:0000256" key="2">
    <source>
        <dbReference type="ARBA" id="ARBA00022801"/>
    </source>
</evidence>
<evidence type="ECO:0000313" key="5">
    <source>
        <dbReference type="Proteomes" id="UP000236752"/>
    </source>
</evidence>
<dbReference type="SUPFAM" id="SSF56601">
    <property type="entry name" value="beta-lactamase/transpeptidase-like"/>
    <property type="match status" value="1"/>
</dbReference>
<dbReference type="PRINTS" id="PR00922">
    <property type="entry name" value="DADACBPTASE3"/>
</dbReference>
<protein>
    <submittedName>
        <fullName evidence="4">D-alanyl-D-alanine carboxypeptidase / D-alanyl-D-alanine-endopeptidase (Penicillin-binding protein 4)</fullName>
    </submittedName>
</protein>
<evidence type="ECO:0000313" key="4">
    <source>
        <dbReference type="EMBL" id="SEG44191.1"/>
    </source>
</evidence>
<dbReference type="OrthoDB" id="5372081at2"/>
<reference evidence="4 5" key="1">
    <citation type="submission" date="2016-10" db="EMBL/GenBank/DDBJ databases">
        <authorList>
            <person name="de Groot N.N."/>
        </authorList>
    </citation>
    <scope>NUCLEOTIDE SEQUENCE [LARGE SCALE GENOMIC DNA]</scope>
    <source>
        <strain evidence="4 5">DSM 26915</strain>
    </source>
</reference>
<dbReference type="GO" id="GO:0004185">
    <property type="term" value="F:serine-type carboxypeptidase activity"/>
    <property type="evidence" value="ECO:0007669"/>
    <property type="project" value="InterPro"/>
</dbReference>
<dbReference type="PANTHER" id="PTHR30023">
    <property type="entry name" value="D-ALANYL-D-ALANINE CARBOXYPEPTIDASE"/>
    <property type="match status" value="1"/>
</dbReference>
<dbReference type="NCBIfam" id="TIGR00666">
    <property type="entry name" value="PBP4"/>
    <property type="match status" value="1"/>
</dbReference>
<dbReference type="Gene3D" id="3.50.80.20">
    <property type="entry name" value="D-Ala-D-Ala carboxypeptidase C, peptidase S13"/>
    <property type="match status" value="1"/>
</dbReference>
<keyword evidence="2" id="KW-0378">Hydrolase</keyword>
<dbReference type="InterPro" id="IPR000667">
    <property type="entry name" value="Peptidase_S13"/>
</dbReference>
<dbReference type="InterPro" id="IPR006311">
    <property type="entry name" value="TAT_signal"/>
</dbReference>
<organism evidence="4 5">
    <name type="scientific">Thalassococcus halodurans</name>
    <dbReference type="NCBI Taxonomy" id="373675"/>
    <lineage>
        <taxon>Bacteria</taxon>
        <taxon>Pseudomonadati</taxon>
        <taxon>Pseudomonadota</taxon>
        <taxon>Alphaproteobacteria</taxon>
        <taxon>Rhodobacterales</taxon>
        <taxon>Roseobacteraceae</taxon>
        <taxon>Thalassococcus</taxon>
    </lineage>
</organism>
<accession>A0A1H6A6W1</accession>
<keyword evidence="4" id="KW-0121">Carboxypeptidase</keyword>
<keyword evidence="4" id="KW-0645">Protease</keyword>
<dbReference type="Pfam" id="PF02113">
    <property type="entry name" value="Peptidase_S13"/>
    <property type="match status" value="1"/>
</dbReference>
<evidence type="ECO:0000256" key="3">
    <source>
        <dbReference type="SAM" id="SignalP"/>
    </source>
</evidence>
<dbReference type="Gene3D" id="3.40.710.10">
    <property type="entry name" value="DD-peptidase/beta-lactamase superfamily"/>
    <property type="match status" value="2"/>
</dbReference>
<feature type="signal peptide" evidence="3">
    <location>
        <begin position="1"/>
        <end position="28"/>
    </location>
</feature>
<dbReference type="Proteomes" id="UP000236752">
    <property type="component" value="Unassembled WGS sequence"/>
</dbReference>
<dbReference type="AlphaFoldDB" id="A0A1H6A6W1"/>
<dbReference type="GO" id="GO:0000270">
    <property type="term" value="P:peptidoglycan metabolic process"/>
    <property type="evidence" value="ECO:0007669"/>
    <property type="project" value="TreeGrafter"/>
</dbReference>
<name>A0A1H6A6W1_9RHOB</name>
<evidence type="ECO:0000256" key="1">
    <source>
        <dbReference type="ARBA" id="ARBA00006096"/>
    </source>
</evidence>
<dbReference type="InterPro" id="IPR012338">
    <property type="entry name" value="Beta-lactam/transpept-like"/>
</dbReference>
<dbReference type="PANTHER" id="PTHR30023:SF0">
    <property type="entry name" value="PENICILLIN-SENSITIVE CARBOXYPEPTIDASE A"/>
    <property type="match status" value="1"/>
</dbReference>
<keyword evidence="3" id="KW-0732">Signal</keyword>
<dbReference type="PROSITE" id="PS51318">
    <property type="entry name" value="TAT"/>
    <property type="match status" value="1"/>
</dbReference>
<dbReference type="GO" id="GO:0006508">
    <property type="term" value="P:proteolysis"/>
    <property type="evidence" value="ECO:0007669"/>
    <property type="project" value="InterPro"/>
</dbReference>
<sequence length="501" mass="53918">MIKTPNTAISRRFFLGTTLAALAHPALAEAPLTSLRPKDRGPDFFRKSIPSAQQLVDQANLGGDVGFAVVNIQTGEVLEAMNAEVALPPASVAKAVTAGYALDSLGPEHVFTTRLLATAPIANGVLDGDLILAGGGDPTLDTNMMADLAARAKTAGLREVRGKFLVWGGALPRMDLIDPAQPDHVGYNPAVSGLNLNFNRVHFEWRRSGQGYAVTMDGRSDKYRPDVTISKMRVVQRDLPVYTYASASGYDDWTVARGALGKGGARWLPVRKPELYAGEVFQTMLGAQGVRVKHPQVISTLPETVEVARISSAPLNDILRDMLKYSTNLTAEIVGLAASVARGGQPQTLAQSAGQMNDWAHQGLGVMNLGFVDHSGLGDQSRISAGAMISTLMELSKSLDIKSILKEIKVRDEVLRRLDPPDIDISAKTGTLNFVSSLAGFCDLPDGTELAFAIFSADTERRANIPKAERERPRGASSWNGRAKNLQQALLQRWGHAYSRV</sequence>
<dbReference type="RefSeq" id="WP_103911179.1">
    <property type="nucleotide sequence ID" value="NZ_FNUZ01000004.1"/>
</dbReference>